<dbReference type="Gene3D" id="3.40.50.300">
    <property type="entry name" value="P-loop containing nucleotide triphosphate hydrolases"/>
    <property type="match status" value="1"/>
</dbReference>
<dbReference type="InterPro" id="IPR036388">
    <property type="entry name" value="WH-like_DNA-bd_sf"/>
</dbReference>
<dbReference type="CDD" id="cd15831">
    <property type="entry name" value="BTAD"/>
    <property type="match status" value="1"/>
</dbReference>
<comment type="caution">
    <text evidence="6">The sequence shown here is derived from an EMBL/GenBank/DDBJ whole genome shotgun (WGS) entry which is preliminary data.</text>
</comment>
<evidence type="ECO:0000256" key="4">
    <source>
        <dbReference type="SAM" id="MobiDB-lite"/>
    </source>
</evidence>
<feature type="domain" description="OmpR/PhoB-type" evidence="5">
    <location>
        <begin position="1"/>
        <end position="80"/>
    </location>
</feature>
<evidence type="ECO:0000313" key="6">
    <source>
        <dbReference type="EMBL" id="GAA3590865.1"/>
    </source>
</evidence>
<feature type="region of interest" description="Disordered" evidence="4">
    <location>
        <begin position="481"/>
        <end position="542"/>
    </location>
</feature>
<reference evidence="7" key="1">
    <citation type="journal article" date="2019" name="Int. J. Syst. Evol. Microbiol.">
        <title>The Global Catalogue of Microorganisms (GCM) 10K type strain sequencing project: providing services to taxonomists for standard genome sequencing and annotation.</title>
        <authorList>
            <consortium name="The Broad Institute Genomics Platform"/>
            <consortium name="The Broad Institute Genome Sequencing Center for Infectious Disease"/>
            <person name="Wu L."/>
            <person name="Ma J."/>
        </authorList>
    </citation>
    <scope>NUCLEOTIDE SEQUENCE [LARGE SCALE GENOMIC DNA]</scope>
    <source>
        <strain evidence="7">JCM 17326</strain>
    </source>
</reference>
<dbReference type="InterPro" id="IPR058852">
    <property type="entry name" value="HTH_77"/>
</dbReference>
<dbReference type="Proteomes" id="UP001500630">
    <property type="component" value="Unassembled WGS sequence"/>
</dbReference>
<organism evidence="6 7">
    <name type="scientific">Nonomuraea rosea</name>
    <dbReference type="NCBI Taxonomy" id="638574"/>
    <lineage>
        <taxon>Bacteria</taxon>
        <taxon>Bacillati</taxon>
        <taxon>Actinomycetota</taxon>
        <taxon>Actinomycetes</taxon>
        <taxon>Streptosporangiales</taxon>
        <taxon>Streptosporangiaceae</taxon>
        <taxon>Nonomuraea</taxon>
    </lineage>
</organism>
<comment type="similarity">
    <text evidence="1">Belongs to the AfsR/DnrI/RedD regulatory family.</text>
</comment>
<dbReference type="InterPro" id="IPR027417">
    <property type="entry name" value="P-loop_NTPase"/>
</dbReference>
<dbReference type="InterPro" id="IPR011990">
    <property type="entry name" value="TPR-like_helical_dom_sf"/>
</dbReference>
<dbReference type="SUPFAM" id="SSF52540">
    <property type="entry name" value="P-loop containing nucleoside triphosphate hydrolases"/>
    <property type="match status" value="1"/>
</dbReference>
<dbReference type="SUPFAM" id="SSF48452">
    <property type="entry name" value="TPR-like"/>
    <property type="match status" value="2"/>
</dbReference>
<evidence type="ECO:0000256" key="1">
    <source>
        <dbReference type="ARBA" id="ARBA00005820"/>
    </source>
</evidence>
<dbReference type="SMART" id="SM01043">
    <property type="entry name" value="BTAD"/>
    <property type="match status" value="1"/>
</dbReference>
<dbReference type="Pfam" id="PF00931">
    <property type="entry name" value="NB-ARC"/>
    <property type="match status" value="1"/>
</dbReference>
<dbReference type="PANTHER" id="PTHR47691:SF3">
    <property type="entry name" value="HTH-TYPE TRANSCRIPTIONAL REGULATOR RV0890C-RELATED"/>
    <property type="match status" value="1"/>
</dbReference>
<dbReference type="InterPro" id="IPR016032">
    <property type="entry name" value="Sig_transdc_resp-reg_C-effctor"/>
</dbReference>
<dbReference type="InterPro" id="IPR005158">
    <property type="entry name" value="BTAD"/>
</dbReference>
<dbReference type="PANTHER" id="PTHR47691">
    <property type="entry name" value="REGULATOR-RELATED"/>
    <property type="match status" value="1"/>
</dbReference>
<name>A0ABP6YVU2_9ACTN</name>
<feature type="compositionally biased region" description="Low complexity" evidence="4">
    <location>
        <begin position="508"/>
        <end position="540"/>
    </location>
</feature>
<feature type="DNA-binding region" description="OmpR/PhoB-type" evidence="3">
    <location>
        <begin position="1"/>
        <end position="80"/>
    </location>
</feature>
<dbReference type="PROSITE" id="PS51755">
    <property type="entry name" value="OMPR_PHOB"/>
    <property type="match status" value="1"/>
</dbReference>
<dbReference type="EMBL" id="BAABDQ010000026">
    <property type="protein sequence ID" value="GAA3590865.1"/>
    <property type="molecule type" value="Genomic_DNA"/>
</dbReference>
<keyword evidence="2 3" id="KW-0238">DNA-binding</keyword>
<dbReference type="Pfam" id="PF03704">
    <property type="entry name" value="BTAD"/>
    <property type="match status" value="1"/>
</dbReference>
<dbReference type="InterPro" id="IPR002182">
    <property type="entry name" value="NB-ARC"/>
</dbReference>
<dbReference type="SMART" id="SM00862">
    <property type="entry name" value="Trans_reg_C"/>
    <property type="match status" value="1"/>
</dbReference>
<dbReference type="Gene3D" id="1.10.10.10">
    <property type="entry name" value="Winged helix-like DNA-binding domain superfamily/Winged helix DNA-binding domain"/>
    <property type="match status" value="1"/>
</dbReference>
<dbReference type="Gene3D" id="1.25.40.10">
    <property type="entry name" value="Tetratricopeptide repeat domain"/>
    <property type="match status" value="3"/>
</dbReference>
<evidence type="ECO:0000313" key="7">
    <source>
        <dbReference type="Proteomes" id="UP001500630"/>
    </source>
</evidence>
<gene>
    <name evidence="6" type="ORF">GCM10022419_087000</name>
</gene>
<evidence type="ECO:0000259" key="5">
    <source>
        <dbReference type="PROSITE" id="PS51755"/>
    </source>
</evidence>
<accession>A0ABP6YVU2</accession>
<evidence type="ECO:0000256" key="3">
    <source>
        <dbReference type="PROSITE-ProRule" id="PRU01091"/>
    </source>
</evidence>
<evidence type="ECO:0000256" key="2">
    <source>
        <dbReference type="ARBA" id="ARBA00023125"/>
    </source>
</evidence>
<dbReference type="Pfam" id="PF00486">
    <property type="entry name" value="Trans_reg_C"/>
    <property type="match status" value="1"/>
</dbReference>
<feature type="region of interest" description="Disordered" evidence="4">
    <location>
        <begin position="228"/>
        <end position="291"/>
    </location>
</feature>
<dbReference type="PRINTS" id="PR00364">
    <property type="entry name" value="DISEASERSIST"/>
</dbReference>
<keyword evidence="7" id="KW-1185">Reference proteome</keyword>
<protein>
    <recommendedName>
        <fullName evidence="5">OmpR/PhoB-type domain-containing protein</fullName>
    </recommendedName>
</protein>
<dbReference type="SUPFAM" id="SSF46894">
    <property type="entry name" value="C-terminal effector domain of the bipartite response regulators"/>
    <property type="match status" value="1"/>
</dbReference>
<dbReference type="Pfam" id="PF25872">
    <property type="entry name" value="HTH_77"/>
    <property type="match status" value="1"/>
</dbReference>
<dbReference type="InterPro" id="IPR001867">
    <property type="entry name" value="OmpR/PhoB-type_DNA-bd"/>
</dbReference>
<proteinExistence type="inferred from homology"/>
<sequence length="1147" mass="121491">MLDDEGRPIKVLEVKVRALLADLLVHEGRPVSADRLIDDLWGAEPPGNPANALQAKVSQLRRALGRDRVVYQAPGYRLRLGSGDEVDADRFRALVSEARSAGDARAALLTEALGLWRGRAYAEFADEEFARTAAHRLTEQRLAVVEEQAETRLAAGDHLLLTGELAGLVSRHPLRERLRAVQLRALYLAGRQGEALASYAELRDRLANELGVDPSPELTALHQAILRQDPSLSPPPANDPFTGGRTSAPLPDGAPFAARRASGFPSDGVAFGSRQGPGPPSTDDADASVRTGSNLPAPLTALIGREHALDGVGRLLGGTRLVTLTGPGGVGKTRLAVEVATRVAHSPDADVPGGVWLVELAAQHGGMADLAQAVAAVLGLSADVPTAPPGLGTPRPPADRLAVALRERRTLLVLDNCEHVIDAAAELADLLLRAAPGLRVLATSREPLGLTGETVFLVEPLQPADAVRLFAARAAASTPGFTLDAETGNTGKAGGTDDAGQTRKPGETGEAGQADQAGQAAQTGQPGQTDQTGETDQSGQAGEIGRVVAEICRRLDGIPLALELAATRVRGLGVRELAARLEDRFRVLSTGQRGAPARQQTLRAMIDWSWELLSAPEQVVLRRLAVHADGCTLDAAEAVCAGAGVPREDVLDLVTRLVDRSLVVMVDRKEGPRYRLLESVAAYAMERLHEAEDLAGVRERHLLHYLGLAERAEPELRGPRQQAWLGRLDAEAANLRSALEEAVRRDVPDAAVRLATALCWWWLLRGRLSEGRGALSEVLAVAPEAAELRVLESAFTLLTGDRSGPRPALPVGIDDPVRRGRAAWLHAYGLFHAGIPAAGEELNAHALDLLADDAWGTAAALGLRAMQALIRGDLDGVARDGLRSAELFRELGDRWGELQTVSPLSTLAEIKGDYAEAARRQHHGLRIAQELGLASEVAARHSGLGRLALLSQEWDQAHDLHDRARQLAAQQGYVYGEVHAIMGLALGARRSGDLDAAQAYLVRLRDEFVSSEVGTHLLLAELGFTAELRGDAAQATDCQLRGLEIACSIGEPRALALSLEGLAGAAALSRDADRTGYAAQLLGAADAARRSVGTPLPPAERGDVDRITAAATAVLGEAAFAEAFRRGTRLTSQEAAHLARTALAPTS</sequence>